<dbReference type="OrthoDB" id="442064at2"/>
<dbReference type="HOGENOM" id="CLU_388650_0_0_9"/>
<evidence type="ECO:0008006" key="3">
    <source>
        <dbReference type="Google" id="ProtNLM"/>
    </source>
</evidence>
<dbReference type="Gene3D" id="3.30.70.270">
    <property type="match status" value="1"/>
</dbReference>
<dbReference type="RefSeq" id="WP_015738992.1">
    <property type="nucleotide sequence ID" value="NC_013385.1"/>
</dbReference>
<reference evidence="1 2" key="1">
    <citation type="submission" date="2009-10" db="EMBL/GenBank/DDBJ databases">
        <title>Complete sequence of chromosome of Ammonifex degensii KC4.</title>
        <authorList>
            <consortium name="US DOE Joint Genome Institute"/>
            <person name="Kerfeld C."/>
            <person name="Goodner B."/>
            <person name="Huber H."/>
            <person name="Stetter K."/>
            <person name="Lucas S."/>
            <person name="Copeland A."/>
            <person name="Lapidus A."/>
            <person name="Glavina del Rio T."/>
            <person name="Dalin E."/>
            <person name="Tice H."/>
            <person name="Bruce D."/>
            <person name="Goodwin L."/>
            <person name="Pitluck S."/>
            <person name="Saunders E."/>
            <person name="Brettin T."/>
            <person name="Detter J.C."/>
            <person name="Han C."/>
            <person name="Larimer F."/>
            <person name="Land M."/>
            <person name="Hauser L."/>
            <person name="Kyrpides N."/>
            <person name="Ovchinnikova G."/>
            <person name="Richardson P."/>
        </authorList>
    </citation>
    <scope>NUCLEOTIDE SEQUENCE [LARGE SCALE GENOMIC DNA]</scope>
    <source>
        <strain evidence="2">DSM 10501 / KC4</strain>
    </source>
</reference>
<evidence type="ECO:0000313" key="2">
    <source>
        <dbReference type="Proteomes" id="UP000002620"/>
    </source>
</evidence>
<keyword evidence="2" id="KW-1185">Reference proteome</keyword>
<organism evidence="1 2">
    <name type="scientific">Ammonifex degensii (strain DSM 10501 / KC4)</name>
    <dbReference type="NCBI Taxonomy" id="429009"/>
    <lineage>
        <taxon>Bacteria</taxon>
        <taxon>Bacillati</taxon>
        <taxon>Bacillota</taxon>
        <taxon>Clostridia</taxon>
        <taxon>Thermoanaerobacterales</taxon>
        <taxon>Thermoanaerobacteraceae</taxon>
        <taxon>Ammonifex</taxon>
    </lineage>
</organism>
<dbReference type="Proteomes" id="UP000002620">
    <property type="component" value="Chromosome"/>
</dbReference>
<sequence>MLEWKDIFTGRTYHFTGEGLKRVRKHVAGLLAQRIKAGSGLKDVADKAARFWAKEYYELVFPLRLDAPEVEKIDGSVNFRSRKQDPGFPPILPAPGSRVTETLLADAVVIRTALLNLLLRQRKVEKELLNAVRLASLVSPLAEELAKHLLSWPKEVELLLSAFQGRAPFPRDVDGDLVRAVSEAVFSPLEVQSLPDELGVTLVIGAVQRVKQYVFASPGLNEIRGASALLDEITESLERDVESELGVEVLLRAAGSRLEFLVPDEEEGEYWRKKIKQRFFERTGSSLVATAASSVKIKKLLTEFQEVLRRANRELEKERNLVFPVAGEALPFEERCSICKKRVAEGWYQTPEKQLEPACRVCYTKREKGRELRCRMVEKLGEEVVDREVFVRLEPPDSLNELPPENLAHKWVAVVYGDGNNFGGVLQQKIDKLASALQWTQRIKRVTWKAAAQALREAMNSEEASRELKRLPFQMLLLGGEDISLFAWGPVGLHFARYFVELTDREFAPAQDVKERISFSLGVLVTDEKAPVFRTLNFTEEELLKWAKRAARERGYKRGGTIAFFLAPSADQIPGDLENFLRRAFLKPGKVMNLCLTLRPLSAEELGFLIDKARELRSYSGSLLRLATAFIKGSPKVATLLYLYQKGRKKEKELFDELEKIEKVPPTLCELMFPTFFSSERKVFGTDAQKEGSYHFSALVDLAELLKILG</sequence>
<dbReference type="AlphaFoldDB" id="C9RCY8"/>
<dbReference type="KEGG" id="adg:Adeg_0980"/>
<dbReference type="InterPro" id="IPR043128">
    <property type="entry name" value="Rev_trsase/Diguanyl_cyclase"/>
</dbReference>
<gene>
    <name evidence="1" type="ordered locus">Adeg_0980</name>
</gene>
<name>C9RCY8_AMMDK</name>
<dbReference type="eggNOG" id="COG1353">
    <property type="taxonomic scope" value="Bacteria"/>
</dbReference>
<dbReference type="EMBL" id="CP001785">
    <property type="protein sequence ID" value="ACX52115.1"/>
    <property type="molecule type" value="Genomic_DNA"/>
</dbReference>
<evidence type="ECO:0000313" key="1">
    <source>
        <dbReference type="EMBL" id="ACX52115.1"/>
    </source>
</evidence>
<dbReference type="STRING" id="429009.Adeg_0980"/>
<accession>C9RCY8</accession>
<proteinExistence type="predicted"/>
<protein>
    <recommendedName>
        <fullName evidence="3">GGDEF domain-containing protein</fullName>
    </recommendedName>
</protein>